<dbReference type="Proteomes" id="UP000445000">
    <property type="component" value="Unassembled WGS sequence"/>
</dbReference>
<dbReference type="AlphaFoldDB" id="A0A829YKS6"/>
<evidence type="ECO:0000313" key="2">
    <source>
        <dbReference type="Proteomes" id="UP000445000"/>
    </source>
</evidence>
<organism evidence="1 2">
    <name type="scientific">Steroidobacter agaridevorans</name>
    <dbReference type="NCBI Taxonomy" id="2695856"/>
    <lineage>
        <taxon>Bacteria</taxon>
        <taxon>Pseudomonadati</taxon>
        <taxon>Pseudomonadota</taxon>
        <taxon>Gammaproteobacteria</taxon>
        <taxon>Steroidobacterales</taxon>
        <taxon>Steroidobacteraceae</taxon>
        <taxon>Steroidobacter</taxon>
    </lineage>
</organism>
<evidence type="ECO:0000313" key="1">
    <source>
        <dbReference type="EMBL" id="GFE83967.1"/>
    </source>
</evidence>
<accession>A0A829YKS6</accession>
<keyword evidence="2" id="KW-1185">Reference proteome</keyword>
<proteinExistence type="predicted"/>
<gene>
    <name evidence="1" type="ORF">GCM10011487_59670</name>
</gene>
<dbReference type="EMBL" id="BLJN01000007">
    <property type="protein sequence ID" value="GFE83967.1"/>
    <property type="molecule type" value="Genomic_DNA"/>
</dbReference>
<comment type="caution">
    <text evidence="1">The sequence shown here is derived from an EMBL/GenBank/DDBJ whole genome shotgun (WGS) entry which is preliminary data.</text>
</comment>
<reference evidence="2" key="1">
    <citation type="submission" date="2020-01" db="EMBL/GenBank/DDBJ databases">
        <title>'Steroidobacter agaridevorans' sp. nov., agar-degrading bacteria isolated from rhizosphere soils.</title>
        <authorList>
            <person name="Ikenaga M."/>
            <person name="Kataoka M."/>
            <person name="Murouchi A."/>
            <person name="Katsuragi S."/>
            <person name="Sakai M."/>
        </authorList>
    </citation>
    <scope>NUCLEOTIDE SEQUENCE [LARGE SCALE GENOMIC DNA]</scope>
    <source>
        <strain evidence="2">YU21-B</strain>
    </source>
</reference>
<protein>
    <submittedName>
        <fullName evidence="1">Uncharacterized protein</fullName>
    </submittedName>
</protein>
<name>A0A829YKS6_9GAMM</name>
<sequence length="79" mass="8460">MALAGGAELIEVLGGHVLAKDFRGFGSLTLGGVHGGLGDFHIDDLGFDEPTAFERIHCWQPLITEQQLVGCSDYKSEKS</sequence>